<sequence>MMQESLGGIIVGVDDECDVGAGIDIDILGDSSQEEETPLIHA</sequence>
<accession>A0ABQ5KHU1</accession>
<protein>
    <submittedName>
        <fullName evidence="1">Uncharacterized protein</fullName>
    </submittedName>
</protein>
<dbReference type="EMBL" id="BQXS01020871">
    <property type="protein sequence ID" value="GKT30505.1"/>
    <property type="molecule type" value="Genomic_DNA"/>
</dbReference>
<organism evidence="1 2">
    <name type="scientific">Aduncisulcus paluster</name>
    <dbReference type="NCBI Taxonomy" id="2918883"/>
    <lineage>
        <taxon>Eukaryota</taxon>
        <taxon>Metamonada</taxon>
        <taxon>Carpediemonas-like organisms</taxon>
        <taxon>Aduncisulcus</taxon>
    </lineage>
</organism>
<name>A0ABQ5KHU1_9EUKA</name>
<dbReference type="Proteomes" id="UP001057375">
    <property type="component" value="Unassembled WGS sequence"/>
</dbReference>
<feature type="non-terminal residue" evidence="1">
    <location>
        <position position="42"/>
    </location>
</feature>
<reference evidence="1" key="1">
    <citation type="submission" date="2022-03" db="EMBL/GenBank/DDBJ databases">
        <title>Draft genome sequence of Aduncisulcus paluster, a free-living microaerophilic Fornicata.</title>
        <authorList>
            <person name="Yuyama I."/>
            <person name="Kume K."/>
            <person name="Tamura T."/>
            <person name="Inagaki Y."/>
            <person name="Hashimoto T."/>
        </authorList>
    </citation>
    <scope>NUCLEOTIDE SEQUENCE</scope>
    <source>
        <strain evidence="1">NY0171</strain>
    </source>
</reference>
<gene>
    <name evidence="1" type="ORF">ADUPG1_014870</name>
</gene>
<evidence type="ECO:0000313" key="2">
    <source>
        <dbReference type="Proteomes" id="UP001057375"/>
    </source>
</evidence>
<keyword evidence="2" id="KW-1185">Reference proteome</keyword>
<proteinExistence type="predicted"/>
<comment type="caution">
    <text evidence="1">The sequence shown here is derived from an EMBL/GenBank/DDBJ whole genome shotgun (WGS) entry which is preliminary data.</text>
</comment>
<evidence type="ECO:0000313" key="1">
    <source>
        <dbReference type="EMBL" id="GKT30505.1"/>
    </source>
</evidence>